<evidence type="ECO:0000313" key="2">
    <source>
        <dbReference type="EMBL" id="MBB4173831.1"/>
    </source>
</evidence>
<reference evidence="2 3" key="1">
    <citation type="submission" date="2020-08" db="EMBL/GenBank/DDBJ databases">
        <title>Genomic Encyclopedia of Type Strains, Phase IV (KMG-IV): sequencing the most valuable type-strain genomes for metagenomic binning, comparative biology and taxonomic classification.</title>
        <authorList>
            <person name="Goeker M."/>
        </authorList>
    </citation>
    <scope>NUCLEOTIDE SEQUENCE [LARGE SCALE GENOMIC DNA]</scope>
    <source>
        <strain evidence="2 3">DSM 101015</strain>
    </source>
</reference>
<name>A0A7W6M7H2_9RHOB</name>
<keyword evidence="3" id="KW-1185">Reference proteome</keyword>
<proteinExistence type="predicted"/>
<accession>A0A7W6M7H2</accession>
<evidence type="ECO:0000259" key="1">
    <source>
        <dbReference type="Pfam" id="PF13466"/>
    </source>
</evidence>
<evidence type="ECO:0000313" key="3">
    <source>
        <dbReference type="Proteomes" id="UP000565745"/>
    </source>
</evidence>
<dbReference type="AlphaFoldDB" id="A0A7W6M7H2"/>
<dbReference type="InterPro" id="IPR036513">
    <property type="entry name" value="STAS_dom_sf"/>
</dbReference>
<organism evidence="2 3">
    <name type="scientific">Sulfitobacter noctilucicola</name>
    <dbReference type="NCBI Taxonomy" id="1342301"/>
    <lineage>
        <taxon>Bacteria</taxon>
        <taxon>Pseudomonadati</taxon>
        <taxon>Pseudomonadota</taxon>
        <taxon>Alphaproteobacteria</taxon>
        <taxon>Rhodobacterales</taxon>
        <taxon>Roseobacteraceae</taxon>
        <taxon>Sulfitobacter</taxon>
    </lineage>
</organism>
<dbReference type="Pfam" id="PF13466">
    <property type="entry name" value="STAS_2"/>
    <property type="match status" value="1"/>
</dbReference>
<dbReference type="RefSeq" id="WP_025057349.1">
    <property type="nucleotide sequence ID" value="NZ_JACIFU010000002.1"/>
</dbReference>
<dbReference type="OrthoDB" id="7726822at2"/>
<protein>
    <submittedName>
        <fullName evidence="2">Chemotaxis protein CheX</fullName>
    </submittedName>
</protein>
<gene>
    <name evidence="2" type="ORF">GGR93_001604</name>
</gene>
<dbReference type="Gene3D" id="3.30.750.24">
    <property type="entry name" value="STAS domain"/>
    <property type="match status" value="1"/>
</dbReference>
<dbReference type="EMBL" id="JACIFU010000002">
    <property type="protein sequence ID" value="MBB4173831.1"/>
    <property type="molecule type" value="Genomic_DNA"/>
</dbReference>
<feature type="domain" description="MlaB-like STAS" evidence="1">
    <location>
        <begin position="4"/>
        <end position="77"/>
    </location>
</feature>
<dbReference type="InterPro" id="IPR058548">
    <property type="entry name" value="MlaB-like_STAS"/>
</dbReference>
<sequence>MSPSGKLDVTAVSSLHADFVAHSGKDIVLDLGAVTQFGALCLQTCLAAAQAAKRSETTFEIVNATDPVLAQIGAMGFTPETLAEGCT</sequence>
<comment type="caution">
    <text evidence="2">The sequence shown here is derived from an EMBL/GenBank/DDBJ whole genome shotgun (WGS) entry which is preliminary data.</text>
</comment>
<dbReference type="Proteomes" id="UP000565745">
    <property type="component" value="Unassembled WGS sequence"/>
</dbReference>
<dbReference type="SUPFAM" id="SSF52091">
    <property type="entry name" value="SpoIIaa-like"/>
    <property type="match status" value="1"/>
</dbReference>